<dbReference type="AlphaFoldDB" id="A0A3S5WGS1"/>
<keyword evidence="1 4" id="KW-0812">Transmembrane</keyword>
<evidence type="ECO:0000256" key="1">
    <source>
        <dbReference type="ARBA" id="ARBA00022692"/>
    </source>
</evidence>
<dbReference type="GO" id="GO:0016020">
    <property type="term" value="C:membrane"/>
    <property type="evidence" value="ECO:0007669"/>
    <property type="project" value="UniProtKB-SubCell"/>
</dbReference>
<organism evidence="6 7">
    <name type="scientific">Dinothrombium tinctorium</name>
    <dbReference type="NCBI Taxonomy" id="1965070"/>
    <lineage>
        <taxon>Eukaryota</taxon>
        <taxon>Metazoa</taxon>
        <taxon>Ecdysozoa</taxon>
        <taxon>Arthropoda</taxon>
        <taxon>Chelicerata</taxon>
        <taxon>Arachnida</taxon>
        <taxon>Acari</taxon>
        <taxon>Acariformes</taxon>
        <taxon>Trombidiformes</taxon>
        <taxon>Prostigmata</taxon>
        <taxon>Anystina</taxon>
        <taxon>Parasitengona</taxon>
        <taxon>Trombidioidea</taxon>
        <taxon>Trombidiidae</taxon>
        <taxon>Dinothrombium</taxon>
    </lineage>
</organism>
<keyword evidence="2 4" id="KW-1133">Transmembrane helix</keyword>
<evidence type="ECO:0000256" key="2">
    <source>
        <dbReference type="ARBA" id="ARBA00022989"/>
    </source>
</evidence>
<proteinExistence type="inferred from homology"/>
<keyword evidence="4" id="KW-0406">Ion transport</keyword>
<dbReference type="PANTHER" id="PTHR12483:SF115">
    <property type="entry name" value="COPPER TRANSPORT PROTEIN"/>
    <property type="match status" value="1"/>
</dbReference>
<feature type="region of interest" description="Disordered" evidence="5">
    <location>
        <begin position="1"/>
        <end position="32"/>
    </location>
</feature>
<dbReference type="GO" id="GO:0005375">
    <property type="term" value="F:copper ion transmembrane transporter activity"/>
    <property type="evidence" value="ECO:0007669"/>
    <property type="project" value="UniProtKB-UniRule"/>
</dbReference>
<evidence type="ECO:0000256" key="5">
    <source>
        <dbReference type="SAM" id="MobiDB-lite"/>
    </source>
</evidence>
<dbReference type="Proteomes" id="UP000285301">
    <property type="component" value="Unassembled WGS sequence"/>
</dbReference>
<dbReference type="OrthoDB" id="161814at2759"/>
<feature type="transmembrane region" description="Helical" evidence="4">
    <location>
        <begin position="66"/>
        <end position="86"/>
    </location>
</feature>
<comment type="subcellular location">
    <subcellularLocation>
        <location evidence="4">Membrane</location>
        <topology evidence="4">Multi-pass membrane protein</topology>
    </subcellularLocation>
</comment>
<feature type="transmembrane region" description="Helical" evidence="4">
    <location>
        <begin position="184"/>
        <end position="203"/>
    </location>
</feature>
<dbReference type="STRING" id="1965070.A0A3S5WGS1"/>
<comment type="similarity">
    <text evidence="4">Belongs to the copper transporter (Ctr) (TC 1.A.56) family. SLC31A subfamily.</text>
</comment>
<protein>
    <recommendedName>
        <fullName evidence="4">Copper transport protein</fullName>
    </recommendedName>
</protein>
<gene>
    <name evidence="6" type="ORF">B4U79_06998</name>
</gene>
<dbReference type="EMBL" id="NCKU01003585">
    <property type="protein sequence ID" value="RWS07251.1"/>
    <property type="molecule type" value="Genomic_DNA"/>
</dbReference>
<evidence type="ECO:0000256" key="3">
    <source>
        <dbReference type="ARBA" id="ARBA00023136"/>
    </source>
</evidence>
<dbReference type="InterPro" id="IPR007274">
    <property type="entry name" value="Cop_transporter"/>
</dbReference>
<accession>A0A3S5WGS1</accession>
<feature type="compositionally biased region" description="Polar residues" evidence="5">
    <location>
        <begin position="16"/>
        <end position="26"/>
    </location>
</feature>
<dbReference type="PANTHER" id="PTHR12483">
    <property type="entry name" value="SOLUTE CARRIER FAMILY 31 COPPER TRANSPORTERS"/>
    <property type="match status" value="1"/>
</dbReference>
<keyword evidence="7" id="KW-1185">Reference proteome</keyword>
<dbReference type="Pfam" id="PF04145">
    <property type="entry name" value="Ctr"/>
    <property type="match status" value="1"/>
</dbReference>
<evidence type="ECO:0000256" key="4">
    <source>
        <dbReference type="RuleBase" id="RU367022"/>
    </source>
</evidence>
<sequence length="218" mass="24639">MSHHHGAHDDHASYHTVTPTSGGVSNHGSDHSSHPMPMMVHHMMKMYFHTDFGDTLFFENWVLNNAWQTIVACLLLFILAALYEGLKSYREYLYRQRKQAPCYPVSVLQFESANGTGDQTTNTSGCANAGGCGDGSTFRRQSSLYAANRIFYKRMLNSHHIVQSLLHVLQVAVSYTLMLAFMTFNIWICLAILAGAGLGYFLFCWRRFNSVDITEHCN</sequence>
<comment type="caution">
    <text evidence="6">The sequence shown here is derived from an EMBL/GenBank/DDBJ whole genome shotgun (WGS) entry which is preliminary data.</text>
</comment>
<keyword evidence="3 4" id="KW-0472">Membrane</keyword>
<evidence type="ECO:0000313" key="6">
    <source>
        <dbReference type="EMBL" id="RWS07251.1"/>
    </source>
</evidence>
<keyword evidence="4" id="KW-0813">Transport</keyword>
<name>A0A3S5WGS1_9ACAR</name>
<evidence type="ECO:0000313" key="7">
    <source>
        <dbReference type="Proteomes" id="UP000285301"/>
    </source>
</evidence>
<keyword evidence="4" id="KW-0186">Copper</keyword>
<reference evidence="6 7" key="1">
    <citation type="journal article" date="2018" name="Gigascience">
        <title>Genomes of trombidid mites reveal novel predicted allergens and laterally-transferred genes associated with secondary metabolism.</title>
        <authorList>
            <person name="Dong X."/>
            <person name="Chaisiri K."/>
            <person name="Xia D."/>
            <person name="Armstrong S.D."/>
            <person name="Fang Y."/>
            <person name="Donnelly M.J."/>
            <person name="Kadowaki T."/>
            <person name="McGarry J.W."/>
            <person name="Darby A.C."/>
            <person name="Makepeace B.L."/>
        </authorList>
    </citation>
    <scope>NUCLEOTIDE SEQUENCE [LARGE SCALE GENOMIC DNA]</scope>
    <source>
        <strain evidence="6">UoL-WK</strain>
    </source>
</reference>
<feature type="transmembrane region" description="Helical" evidence="4">
    <location>
        <begin position="161"/>
        <end position="178"/>
    </location>
</feature>
<keyword evidence="4" id="KW-0187">Copper transport</keyword>